<comment type="catalytic activity">
    <reaction evidence="21">
        <text>(2E,6E)-farnesal + NAD(+) + H2O = (2E,6E)-farnesoate + NADH + 2 H(+)</text>
        <dbReference type="Rhea" id="RHEA:24216"/>
        <dbReference type="ChEBI" id="CHEBI:15377"/>
        <dbReference type="ChEBI" id="CHEBI:15378"/>
        <dbReference type="ChEBI" id="CHEBI:15894"/>
        <dbReference type="ChEBI" id="CHEBI:57540"/>
        <dbReference type="ChEBI" id="CHEBI:57945"/>
        <dbReference type="ChEBI" id="CHEBI:83276"/>
        <dbReference type="EC" id="1.2.1.94"/>
    </reaction>
</comment>
<dbReference type="AlphaFoldDB" id="H9G4K1"/>
<keyword evidence="37" id="KW-1185">Reference proteome</keyword>
<comment type="catalytic activity">
    <reaction evidence="25">
        <text>octadecanal + NAD(+) + H2O = octadecanoate + NADH + 2 H(+)</text>
        <dbReference type="Rhea" id="RHEA:44020"/>
        <dbReference type="ChEBI" id="CHEBI:15377"/>
        <dbReference type="ChEBI" id="CHEBI:15378"/>
        <dbReference type="ChEBI" id="CHEBI:17034"/>
        <dbReference type="ChEBI" id="CHEBI:25629"/>
        <dbReference type="ChEBI" id="CHEBI:57540"/>
        <dbReference type="ChEBI" id="CHEBI:57945"/>
    </reaction>
</comment>
<evidence type="ECO:0000256" key="2">
    <source>
        <dbReference type="ARBA" id="ARBA00004524"/>
    </source>
</evidence>
<dbReference type="FunFam" id="3.40.605.10:FF:000004">
    <property type="entry name" value="Aldehyde dehydrogenase"/>
    <property type="match status" value="1"/>
</dbReference>
<evidence type="ECO:0000256" key="13">
    <source>
        <dbReference type="ARBA" id="ARBA00023098"/>
    </source>
</evidence>
<reference evidence="36" key="2">
    <citation type="submission" date="2025-08" db="UniProtKB">
        <authorList>
            <consortium name="Ensembl"/>
        </authorList>
    </citation>
    <scope>IDENTIFICATION</scope>
</reference>
<evidence type="ECO:0000256" key="20">
    <source>
        <dbReference type="ARBA" id="ARBA00047531"/>
    </source>
</evidence>
<evidence type="ECO:0000256" key="8">
    <source>
        <dbReference type="ARBA" id="ARBA00022832"/>
    </source>
</evidence>
<organism evidence="36 37">
    <name type="scientific">Anolis carolinensis</name>
    <name type="common">Green anole</name>
    <name type="synonym">American chameleon</name>
    <dbReference type="NCBI Taxonomy" id="28377"/>
    <lineage>
        <taxon>Eukaryota</taxon>
        <taxon>Metazoa</taxon>
        <taxon>Chordata</taxon>
        <taxon>Craniata</taxon>
        <taxon>Vertebrata</taxon>
        <taxon>Euteleostomi</taxon>
        <taxon>Lepidosauria</taxon>
        <taxon>Squamata</taxon>
        <taxon>Bifurcata</taxon>
        <taxon>Unidentata</taxon>
        <taxon>Episquamata</taxon>
        <taxon>Toxicofera</taxon>
        <taxon>Iguania</taxon>
        <taxon>Dactyloidae</taxon>
        <taxon>Anolis</taxon>
    </lineage>
</organism>
<evidence type="ECO:0000256" key="1">
    <source>
        <dbReference type="ARBA" id="ARBA00004131"/>
    </source>
</evidence>
<comment type="catalytic activity">
    <reaction evidence="27">
        <text>(2E)-hexadecenal + NAD(+) + H2O = (E)-hexadec-2-enoate + NADH + 2 H(+)</text>
        <dbReference type="Rhea" id="RHEA:36135"/>
        <dbReference type="ChEBI" id="CHEBI:15377"/>
        <dbReference type="ChEBI" id="CHEBI:15378"/>
        <dbReference type="ChEBI" id="CHEBI:17585"/>
        <dbReference type="ChEBI" id="CHEBI:57540"/>
        <dbReference type="ChEBI" id="CHEBI:57945"/>
        <dbReference type="ChEBI" id="CHEBI:72745"/>
    </reaction>
</comment>
<comment type="catalytic activity">
    <reaction evidence="28">
        <text>a fatty aldehyde + NAD(+) + H2O = a fatty acid + NADH + 2 H(+)</text>
        <dbReference type="Rhea" id="RHEA:49832"/>
        <dbReference type="ChEBI" id="CHEBI:15377"/>
        <dbReference type="ChEBI" id="CHEBI:15378"/>
        <dbReference type="ChEBI" id="CHEBI:28868"/>
        <dbReference type="ChEBI" id="CHEBI:35746"/>
        <dbReference type="ChEBI" id="CHEBI:57540"/>
        <dbReference type="ChEBI" id="CHEBI:57945"/>
    </reaction>
</comment>
<dbReference type="FunFam" id="3.40.309.10:FF:000003">
    <property type="entry name" value="Aldehyde dehydrogenase"/>
    <property type="match status" value="1"/>
</dbReference>
<keyword evidence="7" id="KW-0256">Endoplasmic reticulum</keyword>
<evidence type="ECO:0000256" key="16">
    <source>
        <dbReference type="ARBA" id="ARBA00039117"/>
    </source>
</evidence>
<dbReference type="GO" id="GO:0006081">
    <property type="term" value="P:aldehyde metabolic process"/>
    <property type="evidence" value="ECO:0000318"/>
    <property type="project" value="GO_Central"/>
</dbReference>
<comment type="catalytic activity">
    <reaction evidence="22">
        <text>tetradecanal + NAD(+) + H2O = tetradecanoate + NADH + 2 H(+)</text>
        <dbReference type="Rhea" id="RHEA:44172"/>
        <dbReference type="ChEBI" id="CHEBI:15377"/>
        <dbReference type="ChEBI" id="CHEBI:15378"/>
        <dbReference type="ChEBI" id="CHEBI:30807"/>
        <dbReference type="ChEBI" id="CHEBI:57540"/>
        <dbReference type="ChEBI" id="CHEBI:57945"/>
        <dbReference type="ChEBI" id="CHEBI:84067"/>
    </reaction>
</comment>
<feature type="transmembrane region" description="Helical" evidence="34">
    <location>
        <begin position="50"/>
        <end position="72"/>
    </location>
</feature>
<evidence type="ECO:0000256" key="25">
    <source>
        <dbReference type="ARBA" id="ARBA00048648"/>
    </source>
</evidence>
<feature type="domain" description="Aldehyde dehydrogenase" evidence="35">
    <location>
        <begin position="103"/>
        <end position="462"/>
    </location>
</feature>
<dbReference type="SUPFAM" id="SSF53720">
    <property type="entry name" value="ALDH-like"/>
    <property type="match status" value="1"/>
</dbReference>
<dbReference type="Gene3D" id="3.40.309.10">
    <property type="entry name" value="Aldehyde Dehydrogenase, Chain A, domain 2"/>
    <property type="match status" value="1"/>
</dbReference>
<evidence type="ECO:0000256" key="31">
    <source>
        <dbReference type="ARBA" id="ARBA00049194"/>
    </source>
</evidence>
<evidence type="ECO:0000256" key="28">
    <source>
        <dbReference type="ARBA" id="ARBA00048895"/>
    </source>
</evidence>
<dbReference type="GO" id="GO:0120553">
    <property type="term" value="F:farnesal dehydrogenase (NAD+) activity"/>
    <property type="evidence" value="ECO:0007669"/>
    <property type="project" value="UniProtKB-EC"/>
</dbReference>
<evidence type="ECO:0000256" key="26">
    <source>
        <dbReference type="ARBA" id="ARBA00048806"/>
    </source>
</evidence>
<evidence type="ECO:0000256" key="33">
    <source>
        <dbReference type="RuleBase" id="RU003345"/>
    </source>
</evidence>
<dbReference type="GO" id="GO:0005789">
    <property type="term" value="C:endoplasmic reticulum membrane"/>
    <property type="evidence" value="ECO:0007669"/>
    <property type="project" value="UniProtKB-SubCell"/>
</dbReference>
<dbReference type="EC" id="1.2.1.3" evidence="15"/>
<dbReference type="InterPro" id="IPR016162">
    <property type="entry name" value="Ald_DH_N"/>
</dbReference>
<dbReference type="Pfam" id="PF00171">
    <property type="entry name" value="Aldedh"/>
    <property type="match status" value="1"/>
</dbReference>
<keyword evidence="5" id="KW-0597">Phosphoprotein</keyword>
<dbReference type="EC" id="1.2.1.94" evidence="16"/>
<dbReference type="Gene3D" id="3.40.605.10">
    <property type="entry name" value="Aldehyde Dehydrogenase, Chain A, domain 1"/>
    <property type="match status" value="1"/>
</dbReference>
<dbReference type="InterPro" id="IPR016161">
    <property type="entry name" value="Ald_DH/histidinol_DH"/>
</dbReference>
<evidence type="ECO:0000256" key="11">
    <source>
        <dbReference type="ARBA" id="ARBA00023002"/>
    </source>
</evidence>
<comment type="subunit">
    <text evidence="4">Homodimer.</text>
</comment>
<keyword evidence="9" id="KW-0492">Microsome</keyword>
<evidence type="ECO:0000256" key="18">
    <source>
        <dbReference type="ARBA" id="ARBA00042336"/>
    </source>
</evidence>
<evidence type="ECO:0000256" key="9">
    <source>
        <dbReference type="ARBA" id="ARBA00022848"/>
    </source>
</evidence>
<comment type="catalytic activity">
    <reaction evidence="26">
        <text>octanal + NAD(+) + H2O = octanoate + NADH + 2 H(+)</text>
        <dbReference type="Rhea" id="RHEA:44100"/>
        <dbReference type="ChEBI" id="CHEBI:15377"/>
        <dbReference type="ChEBI" id="CHEBI:15378"/>
        <dbReference type="ChEBI" id="CHEBI:17935"/>
        <dbReference type="ChEBI" id="CHEBI:25646"/>
        <dbReference type="ChEBI" id="CHEBI:57540"/>
        <dbReference type="ChEBI" id="CHEBI:57945"/>
    </reaction>
</comment>
<evidence type="ECO:0000256" key="10">
    <source>
        <dbReference type="ARBA" id="ARBA00022989"/>
    </source>
</evidence>
<evidence type="ECO:0000256" key="30">
    <source>
        <dbReference type="ARBA" id="ARBA00049148"/>
    </source>
</evidence>
<reference evidence="36" key="1">
    <citation type="submission" date="2009-12" db="EMBL/GenBank/DDBJ databases">
        <title>The Genome Sequence of Anolis carolinensis (Green Anole Lizard).</title>
        <authorList>
            <consortium name="The Genome Sequencing Platform"/>
            <person name="Di Palma F."/>
            <person name="Alfoldi J."/>
            <person name="Heiman D."/>
            <person name="Young S."/>
            <person name="Grabherr M."/>
            <person name="Johnson J."/>
            <person name="Lander E.S."/>
            <person name="Lindblad-Toh K."/>
        </authorList>
    </citation>
    <scope>NUCLEOTIDE SEQUENCE [LARGE SCALE GENOMIC DNA]</scope>
    <source>
        <strain evidence="36">JBL SC #1</strain>
    </source>
</reference>
<comment type="catalytic activity">
    <reaction evidence="20">
        <text>heptanal + NAD(+) + H2O = heptanoate + NADH + 2 H(+)</text>
        <dbReference type="Rhea" id="RHEA:44108"/>
        <dbReference type="ChEBI" id="CHEBI:15377"/>
        <dbReference type="ChEBI" id="CHEBI:15378"/>
        <dbReference type="ChEBI" id="CHEBI:32362"/>
        <dbReference type="ChEBI" id="CHEBI:34787"/>
        <dbReference type="ChEBI" id="CHEBI:57540"/>
        <dbReference type="ChEBI" id="CHEBI:57945"/>
    </reaction>
</comment>
<dbReference type="GO" id="GO:0004028">
    <property type="term" value="F:3-chloroallyl aldehyde dehydrogenase activity"/>
    <property type="evidence" value="ECO:0000318"/>
    <property type="project" value="GO_Central"/>
</dbReference>
<evidence type="ECO:0000256" key="4">
    <source>
        <dbReference type="ARBA" id="ARBA00011738"/>
    </source>
</evidence>
<dbReference type="Bgee" id="ENSACAG00000000835">
    <property type="expression patterns" value="Expressed in kidney and 12 other cell types or tissues"/>
</dbReference>
<comment type="catalytic activity">
    <reaction evidence="29">
        <text>decanal + NAD(+) + H2O = decanoate + NADH + 2 H(+)</text>
        <dbReference type="Rhea" id="RHEA:44104"/>
        <dbReference type="ChEBI" id="CHEBI:15377"/>
        <dbReference type="ChEBI" id="CHEBI:15378"/>
        <dbReference type="ChEBI" id="CHEBI:27689"/>
        <dbReference type="ChEBI" id="CHEBI:31457"/>
        <dbReference type="ChEBI" id="CHEBI:57540"/>
        <dbReference type="ChEBI" id="CHEBI:57945"/>
    </reaction>
</comment>
<evidence type="ECO:0000256" key="21">
    <source>
        <dbReference type="ARBA" id="ARBA00047920"/>
    </source>
</evidence>
<dbReference type="STRING" id="28377.ENSACAP00000000960"/>
<evidence type="ECO:0000256" key="3">
    <source>
        <dbReference type="ARBA" id="ARBA00009986"/>
    </source>
</evidence>
<evidence type="ECO:0000256" key="7">
    <source>
        <dbReference type="ARBA" id="ARBA00022824"/>
    </source>
</evidence>
<keyword evidence="11 33" id="KW-0560">Oxidoreductase</keyword>
<dbReference type="InterPro" id="IPR015590">
    <property type="entry name" value="Aldehyde_DH_dom"/>
</dbReference>
<keyword evidence="6 34" id="KW-0812">Transmembrane</keyword>
<comment type="catalytic activity">
    <reaction evidence="31">
        <text>an aldehyde + NAD(+) + H2O = a carboxylate + NADH + 2 H(+)</text>
        <dbReference type="Rhea" id="RHEA:16185"/>
        <dbReference type="ChEBI" id="CHEBI:15377"/>
        <dbReference type="ChEBI" id="CHEBI:15378"/>
        <dbReference type="ChEBI" id="CHEBI:17478"/>
        <dbReference type="ChEBI" id="CHEBI:29067"/>
        <dbReference type="ChEBI" id="CHEBI:57540"/>
        <dbReference type="ChEBI" id="CHEBI:57945"/>
        <dbReference type="EC" id="1.2.1.3"/>
    </reaction>
</comment>
<comment type="catalytic activity">
    <reaction evidence="30">
        <text>hexadecanoate + NADH + 2 H(+) = hexadecanal + NAD(+) + H2O</text>
        <dbReference type="Rhea" id="RHEA:33739"/>
        <dbReference type="ChEBI" id="CHEBI:7896"/>
        <dbReference type="ChEBI" id="CHEBI:15377"/>
        <dbReference type="ChEBI" id="CHEBI:15378"/>
        <dbReference type="ChEBI" id="CHEBI:17600"/>
        <dbReference type="ChEBI" id="CHEBI:57540"/>
        <dbReference type="ChEBI" id="CHEBI:57945"/>
    </reaction>
</comment>
<dbReference type="InParanoid" id="H9G4K1"/>
<evidence type="ECO:0000256" key="19">
    <source>
        <dbReference type="ARBA" id="ARBA00047498"/>
    </source>
</evidence>
<evidence type="ECO:0000256" key="34">
    <source>
        <dbReference type="SAM" id="Phobius"/>
    </source>
</evidence>
<dbReference type="InterPro" id="IPR016160">
    <property type="entry name" value="Ald_DH_CS_CYS"/>
</dbReference>
<comment type="similarity">
    <text evidence="3 33">Belongs to the aldehyde dehydrogenase family.</text>
</comment>
<dbReference type="HOGENOM" id="CLU_005391_3_1_1"/>
<dbReference type="PROSITE" id="PS00687">
    <property type="entry name" value="ALDEHYDE_DEHYDR_GLU"/>
    <property type="match status" value="1"/>
</dbReference>
<evidence type="ECO:0000256" key="14">
    <source>
        <dbReference type="ARBA" id="ARBA00023136"/>
    </source>
</evidence>
<keyword evidence="10 34" id="KW-1133">Transmembrane helix</keyword>
<evidence type="ECO:0000256" key="23">
    <source>
        <dbReference type="ARBA" id="ARBA00048322"/>
    </source>
</evidence>
<evidence type="ECO:0000256" key="17">
    <source>
        <dbReference type="ARBA" id="ARBA00039622"/>
    </source>
</evidence>
<feature type="transmembrane region" description="Helical" evidence="34">
    <location>
        <begin position="506"/>
        <end position="526"/>
    </location>
</feature>
<evidence type="ECO:0000313" key="37">
    <source>
        <dbReference type="Proteomes" id="UP000001646"/>
    </source>
</evidence>
<name>H9G4K1_ANOCA</name>
<evidence type="ECO:0000256" key="15">
    <source>
        <dbReference type="ARBA" id="ARBA00024226"/>
    </source>
</evidence>
<dbReference type="InterPro" id="IPR016163">
    <property type="entry name" value="Ald_DH_C"/>
</dbReference>
<accession>H9G4K1</accession>
<comment type="subcellular location">
    <subcellularLocation>
        <location evidence="1">Endoplasmic reticulum membrane</location>
        <topology evidence="1">Single-pass membrane protein</topology>
        <orientation evidence="1">Cytoplasmic side</orientation>
    </subcellularLocation>
    <subcellularLocation>
        <location evidence="2">Microsome membrane</location>
    </subcellularLocation>
</comment>
<sequence length="563" mass="62662">MSFLSSLSISCLSFSLFSLLFSLCFLPFSFISSSLCFILVHHSSFSSFPMFPAFLSPFLLFLLPLSYLPVFLPSLYPAPDPLLTPIASLRQNHFSAFSFEIMHAFTEIDEMVERLPEWAAPQRVGRTIMTLTDETYIHREPLGVVCVIGTWNYPFALVVQPLIGAIAAGNAVVIKPSEVSEHTAKLFEEMIPQYLDKDLFPVVNGGVAETTELLKQRFDHIMYTGSSMVGKIIMEAAAKHLTPVTLELGGKSPCYVDTDCDLDVACRRIAWGKYANSGQTCIAPDYILCHPSIQNQVVEKLKKAVKEFYGDDIKNSPDYERIITKRHLKRLMNLLEGQKIAFGGKADENTRFLEPTVLVDVDPSAKVMQEEIFGPILPIVPIRSLDEAIKFINAREKPLALYAFASDNKKIKRMIAETSSGGVTANDVLMHFAVPGFPFGGVGNSGMGAYHGHHSFEAFSHRRACLIRGLKMEAVNNLRYPPATQKKADWGKFLLMTHFNKRKMGLAALALLGILVAIVVKVSPFLRTPRHPFLHLFLCLLLLLLAVLPPLPFNIARVQQVAL</sequence>
<feature type="transmembrane region" description="Helical" evidence="34">
    <location>
        <begin position="532"/>
        <end position="551"/>
    </location>
</feature>
<dbReference type="GeneTree" id="ENSGT00940000157944"/>
<evidence type="ECO:0000256" key="12">
    <source>
        <dbReference type="ARBA" id="ARBA00023027"/>
    </source>
</evidence>
<evidence type="ECO:0000256" key="27">
    <source>
        <dbReference type="ARBA" id="ARBA00048826"/>
    </source>
</evidence>
<comment type="catalytic activity">
    <reaction evidence="23">
        <text>dodecanoate + NADH + 2 H(+) = dodecanal + NAD(+) + H2O</text>
        <dbReference type="Rhea" id="RHEA:44168"/>
        <dbReference type="ChEBI" id="CHEBI:15377"/>
        <dbReference type="ChEBI" id="CHEBI:15378"/>
        <dbReference type="ChEBI" id="CHEBI:18262"/>
        <dbReference type="ChEBI" id="CHEBI:27836"/>
        <dbReference type="ChEBI" id="CHEBI:57540"/>
        <dbReference type="ChEBI" id="CHEBI:57945"/>
    </reaction>
</comment>
<evidence type="ECO:0000256" key="6">
    <source>
        <dbReference type="ARBA" id="ARBA00022692"/>
    </source>
</evidence>
<evidence type="ECO:0000259" key="35">
    <source>
        <dbReference type="Pfam" id="PF00171"/>
    </source>
</evidence>
<comment type="catalytic activity">
    <reaction evidence="24">
        <text>22-oxodocosanoate + NAD(+) + H2O = docosanedioate + NADH + 2 H(+)</text>
        <dbReference type="Rhea" id="RHEA:39015"/>
        <dbReference type="ChEBI" id="CHEBI:15377"/>
        <dbReference type="ChEBI" id="CHEBI:15378"/>
        <dbReference type="ChEBI" id="CHEBI:57540"/>
        <dbReference type="ChEBI" id="CHEBI:57945"/>
        <dbReference type="ChEBI" id="CHEBI:76298"/>
        <dbReference type="ChEBI" id="CHEBI:76299"/>
    </reaction>
</comment>
<dbReference type="Ensembl" id="ENSACAT00000000988.4">
    <property type="protein sequence ID" value="ENSACAP00000000960.4"/>
    <property type="gene ID" value="ENSACAG00000000835.4"/>
</dbReference>
<dbReference type="GO" id="GO:0004029">
    <property type="term" value="F:aldehyde dehydrogenase (NAD+) activity"/>
    <property type="evidence" value="ECO:0000318"/>
    <property type="project" value="GO_Central"/>
</dbReference>
<dbReference type="eggNOG" id="KOG2456">
    <property type="taxonomic scope" value="Eukaryota"/>
</dbReference>
<dbReference type="PANTHER" id="PTHR43570">
    <property type="entry name" value="ALDEHYDE DEHYDROGENASE"/>
    <property type="match status" value="1"/>
</dbReference>
<dbReference type="InterPro" id="IPR012394">
    <property type="entry name" value="Aldehyde_DH_NAD(P)"/>
</dbReference>
<dbReference type="PROSITE" id="PS00070">
    <property type="entry name" value="ALDEHYDE_DEHYDR_CYS"/>
    <property type="match status" value="1"/>
</dbReference>
<evidence type="ECO:0000256" key="5">
    <source>
        <dbReference type="ARBA" id="ARBA00022553"/>
    </source>
</evidence>
<comment type="catalytic activity">
    <reaction evidence="19">
        <text>2,6,10,14-tetramethylpentadecanal + NAD(+) + H2O = 2,6,10,14-tetramethylpentadecanoate + NADH + 2 H(+)</text>
        <dbReference type="Rhea" id="RHEA:44016"/>
        <dbReference type="ChEBI" id="CHEBI:15377"/>
        <dbReference type="ChEBI" id="CHEBI:15378"/>
        <dbReference type="ChEBI" id="CHEBI:49189"/>
        <dbReference type="ChEBI" id="CHEBI:57540"/>
        <dbReference type="ChEBI" id="CHEBI:57945"/>
        <dbReference type="ChEBI" id="CHEBI:77268"/>
    </reaction>
</comment>
<proteinExistence type="inferred from homology"/>
<dbReference type="GO" id="GO:0006631">
    <property type="term" value="P:fatty acid metabolic process"/>
    <property type="evidence" value="ECO:0007669"/>
    <property type="project" value="UniProtKB-KW"/>
</dbReference>
<evidence type="ECO:0000256" key="32">
    <source>
        <dbReference type="PROSITE-ProRule" id="PRU10007"/>
    </source>
</evidence>
<evidence type="ECO:0000313" key="36">
    <source>
        <dbReference type="Ensembl" id="ENSACAP00000000960.4"/>
    </source>
</evidence>
<dbReference type="PANTHER" id="PTHR43570:SF9">
    <property type="entry name" value="ALDEHYDE DEHYDROGENASE FAMILY 3 MEMBER A2"/>
    <property type="match status" value="1"/>
</dbReference>
<evidence type="ECO:0000256" key="24">
    <source>
        <dbReference type="ARBA" id="ARBA00048607"/>
    </source>
</evidence>
<keyword evidence="8" id="KW-0276">Fatty acid metabolism</keyword>
<dbReference type="InterPro" id="IPR029510">
    <property type="entry name" value="Ald_DH_CS_GLU"/>
</dbReference>
<keyword evidence="13" id="KW-0443">Lipid metabolism</keyword>
<feature type="active site" evidence="32">
    <location>
        <position position="247"/>
    </location>
</feature>
<dbReference type="GO" id="GO:0005737">
    <property type="term" value="C:cytoplasm"/>
    <property type="evidence" value="ECO:0000318"/>
    <property type="project" value="GO_Central"/>
</dbReference>
<keyword evidence="12" id="KW-0520">NAD</keyword>
<protein>
    <recommendedName>
        <fullName evidence="17">Aldehyde dehydrogenase family 3 member A2</fullName>
        <ecNumber evidence="15">1.2.1.3</ecNumber>
        <ecNumber evidence="16">1.2.1.94</ecNumber>
    </recommendedName>
    <alternativeName>
        <fullName evidence="18">Fatty aldehyde dehydrogenase</fullName>
    </alternativeName>
</protein>
<evidence type="ECO:0000256" key="22">
    <source>
        <dbReference type="ARBA" id="ARBA00047959"/>
    </source>
</evidence>
<reference evidence="36" key="3">
    <citation type="submission" date="2025-09" db="UniProtKB">
        <authorList>
            <consortium name="Ensembl"/>
        </authorList>
    </citation>
    <scope>IDENTIFICATION</scope>
</reference>
<dbReference type="Proteomes" id="UP000001646">
    <property type="component" value="Unplaced"/>
</dbReference>
<keyword evidence="14 34" id="KW-0472">Membrane</keyword>
<evidence type="ECO:0000256" key="29">
    <source>
        <dbReference type="ARBA" id="ARBA00048972"/>
    </source>
</evidence>